<protein>
    <recommendedName>
        <fullName evidence="8">Lipid-binding serum glycoprotein C-terminal domain-containing protein</fullName>
    </recommendedName>
</protein>
<dbReference type="AlphaFoldDB" id="A0A8S1GUC5"/>
<dbReference type="SUPFAM" id="SSF55394">
    <property type="entry name" value="Bactericidal permeability-increasing protein, BPI"/>
    <property type="match status" value="2"/>
</dbReference>
<dbReference type="Gene3D" id="3.15.10.10">
    <property type="entry name" value="Bactericidal permeability-increasing protein, domain 1"/>
    <property type="match status" value="1"/>
</dbReference>
<evidence type="ECO:0000259" key="5">
    <source>
        <dbReference type="SMART" id="SM00329"/>
    </source>
</evidence>
<keyword evidence="2" id="KW-1015">Disulfide bond</keyword>
<dbReference type="Pfam" id="PF02886">
    <property type="entry name" value="LBP_BPI_CETP_C"/>
    <property type="match status" value="1"/>
</dbReference>
<feature type="chain" id="PRO_5035897493" description="Lipid-binding serum glycoprotein C-terminal domain-containing protein" evidence="3">
    <location>
        <begin position="17"/>
        <end position="531"/>
    </location>
</feature>
<evidence type="ECO:0000256" key="1">
    <source>
        <dbReference type="ARBA" id="ARBA00007292"/>
    </source>
</evidence>
<comment type="caution">
    <text evidence="6">The sequence shown here is derived from an EMBL/GenBank/DDBJ whole genome shotgun (WGS) entry which is preliminary data.</text>
</comment>
<keyword evidence="3" id="KW-0732">Signal</keyword>
<dbReference type="Pfam" id="PF01273">
    <property type="entry name" value="LBP_BPI_CETP"/>
    <property type="match status" value="1"/>
</dbReference>
<reference evidence="6" key="1">
    <citation type="submission" date="2020-10" db="EMBL/GenBank/DDBJ databases">
        <authorList>
            <person name="Kikuchi T."/>
        </authorList>
    </citation>
    <scope>NUCLEOTIDE SEQUENCE</scope>
    <source>
        <strain evidence="6">NKZ352</strain>
    </source>
</reference>
<dbReference type="GO" id="GO:0005615">
    <property type="term" value="C:extracellular space"/>
    <property type="evidence" value="ECO:0007669"/>
    <property type="project" value="TreeGrafter"/>
</dbReference>
<dbReference type="Gene3D" id="3.15.20.10">
    <property type="entry name" value="Bactericidal permeability-increasing protein, domain 2"/>
    <property type="match status" value="1"/>
</dbReference>
<dbReference type="InterPro" id="IPR017942">
    <property type="entry name" value="Lipid-bd_serum_glycop_N"/>
</dbReference>
<feature type="domain" description="Lipid-binding serum glycoprotein N-terminal" evidence="4">
    <location>
        <begin position="26"/>
        <end position="244"/>
    </location>
</feature>
<name>A0A8S1GUC5_9PELO</name>
<comment type="similarity">
    <text evidence="1">Belongs to the BPI/LBP/Plunc superfamily. BPI/LBP family.</text>
</comment>
<feature type="domain" description="Lipid-binding serum glycoprotein C-terminal" evidence="5">
    <location>
        <begin position="300"/>
        <end position="498"/>
    </location>
</feature>
<keyword evidence="7" id="KW-1185">Reference proteome</keyword>
<accession>A0A8S1GUC5</accession>
<gene>
    <name evidence="6" type="ORF">CAUJ_LOCUS2808</name>
</gene>
<feature type="signal peptide" evidence="3">
    <location>
        <begin position="1"/>
        <end position="16"/>
    </location>
</feature>
<evidence type="ECO:0000256" key="3">
    <source>
        <dbReference type="SAM" id="SignalP"/>
    </source>
</evidence>
<organism evidence="6 7">
    <name type="scientific">Caenorhabditis auriculariae</name>
    <dbReference type="NCBI Taxonomy" id="2777116"/>
    <lineage>
        <taxon>Eukaryota</taxon>
        <taxon>Metazoa</taxon>
        <taxon>Ecdysozoa</taxon>
        <taxon>Nematoda</taxon>
        <taxon>Chromadorea</taxon>
        <taxon>Rhabditida</taxon>
        <taxon>Rhabditina</taxon>
        <taxon>Rhabditomorpha</taxon>
        <taxon>Rhabditoidea</taxon>
        <taxon>Rhabditidae</taxon>
        <taxon>Peloderinae</taxon>
        <taxon>Caenorhabditis</taxon>
    </lineage>
</organism>
<dbReference type="InterPro" id="IPR017943">
    <property type="entry name" value="Bactericidal_perm-incr_a/b_dom"/>
</dbReference>
<evidence type="ECO:0000313" key="7">
    <source>
        <dbReference type="Proteomes" id="UP000835052"/>
    </source>
</evidence>
<dbReference type="EMBL" id="CAJGYM010000005">
    <property type="protein sequence ID" value="CAD6186889.1"/>
    <property type="molecule type" value="Genomic_DNA"/>
</dbReference>
<dbReference type="PANTHER" id="PTHR10504:SF136">
    <property type="entry name" value="NOSE RESISTANT TO FLUOXETINE PROTEIN 5"/>
    <property type="match status" value="1"/>
</dbReference>
<dbReference type="GO" id="GO:0008289">
    <property type="term" value="F:lipid binding"/>
    <property type="evidence" value="ECO:0007669"/>
    <property type="project" value="InterPro"/>
</dbReference>
<dbReference type="OrthoDB" id="5776980at2759"/>
<dbReference type="InterPro" id="IPR001124">
    <property type="entry name" value="Lipid-bd_serum_glycop_C"/>
</dbReference>
<dbReference type="InterPro" id="IPR032942">
    <property type="entry name" value="BPI/LBP/Plunc"/>
</dbReference>
<sequence>MRFLISVLLFSSVISAVERPAGLYIRLNQKAVDYISELASDAFPALLNNLSPPDVEASPAKISQIHISNVSRPVIKAKFLGGKGVRANITLPTFLASAYGAVDVFVWKYEGGFMTRLKDLGILLELHFVTENVTTVAATVCNVTHSDLLITFPPTSTLSSLREEIETAIVNQLKNAVCNTAVDAINYILQSQRPSAPLETEDDISLLDDDTSFSTAELGADLCTMDEADGVSRTTPATLPVDELIEIVNSTKSTWDVDLTVKHPPTFTDDDVVVGFDGGIIYNGWKAESALVPSVLNKTLLDKRMVGIMLSDYIPNTLFTHIYVNDLGTLRERFGPNDMPKFLQKLARAFCGKCYVEIRANLTEQPKVEINGQLGVRAQLAFNVSVTFRGREQLHDVIHANAYLHVTLKPTIRHSRLLGDVSLTNVDVNVFDLGIGGPLATPIEKVFSFIVPRILWPQVKKRLRFAMNRRGIKLPVVCGVEFDHMTLDYVNHAAVLNTDFSFDMPRFVRKFKNYVARKAQVNPNLPRYVVM</sequence>
<dbReference type="SMART" id="SM00328">
    <property type="entry name" value="BPI1"/>
    <property type="match status" value="1"/>
</dbReference>
<evidence type="ECO:0000259" key="4">
    <source>
        <dbReference type="SMART" id="SM00328"/>
    </source>
</evidence>
<evidence type="ECO:0000313" key="6">
    <source>
        <dbReference type="EMBL" id="CAD6186889.1"/>
    </source>
</evidence>
<evidence type="ECO:0000256" key="2">
    <source>
        <dbReference type="ARBA" id="ARBA00023157"/>
    </source>
</evidence>
<proteinExistence type="inferred from homology"/>
<dbReference type="SMART" id="SM00329">
    <property type="entry name" value="BPI2"/>
    <property type="match status" value="1"/>
</dbReference>
<dbReference type="Proteomes" id="UP000835052">
    <property type="component" value="Unassembled WGS sequence"/>
</dbReference>
<dbReference type="PANTHER" id="PTHR10504">
    <property type="entry name" value="BACTERICIDAL PERMEABILITY-INCREASING BPI PROTEIN-RELATED"/>
    <property type="match status" value="1"/>
</dbReference>
<evidence type="ECO:0008006" key="8">
    <source>
        <dbReference type="Google" id="ProtNLM"/>
    </source>
</evidence>